<protein>
    <recommendedName>
        <fullName evidence="3">SLH domain-containing protein</fullName>
    </recommendedName>
</protein>
<dbReference type="RefSeq" id="WP_087019103.1">
    <property type="nucleotide sequence ID" value="NZ_NHOC01000005.1"/>
</dbReference>
<dbReference type="Gene3D" id="3.10.620.30">
    <property type="match status" value="1"/>
</dbReference>
<evidence type="ECO:0000256" key="1">
    <source>
        <dbReference type="ARBA" id="ARBA00022737"/>
    </source>
</evidence>
<dbReference type="PROSITE" id="PS51272">
    <property type="entry name" value="SLH"/>
    <property type="match status" value="3"/>
</dbReference>
<gene>
    <name evidence="4" type="ORF">CBW42_06965</name>
</gene>
<evidence type="ECO:0000256" key="2">
    <source>
        <dbReference type="SAM" id="SignalP"/>
    </source>
</evidence>
<sequence>MKKKLTAFLLTAAMLCSLMPMAAATSGPDDDTAAGGSDITALLNEVSGEGYTFTTRDQLPEGTEIIEPEITIGTGNKMSEPTQEIEPTERIKTYSAELPEQTERAEKAEYTTTKFSSYGAQLSNLVVQTSSKTYAVGKAMKKLYDAYRADVRKGANSQCLKDNSDSNMKRFAVTINLSGINSSNYEDLMGDMEWLTYLSLDYDTPEMFYSNGYMGISGTYSKTSVTIYFRPMYSAGFTTKSDRTTLNTQMENKVKELVNAAADYPRAYDKMQFFHDWLCQNNSYNHDAVSSDNYSTSVSGAPWSCVGALLSSSNSSVKGPVCEGYSRAFQLLCQRAGITATVVTSGSGNHMWNNLRYGKYWTGVDVTWDDGSENSYNYDYFFQRVNNMSGHVMDDQNFVDWLEYPELSVVSDWKILPFYDVADAASSSSEFWGKPYIQYVYEQNYMSGLTCVNFGINTSLTRAQFAQILYSIAGKPEVTYINHFSDVPAGQWYTNAVVWADSNDIAHGVSDTRFGVNDAITREQLALMLYKYMGAPYVEEGYIDSFADADEVSDWALTAMNWAVRDGVMNGTNKNELQPTGKATRTATAVMISKVA</sequence>
<evidence type="ECO:0000259" key="3">
    <source>
        <dbReference type="PROSITE" id="PS51272"/>
    </source>
</evidence>
<feature type="chain" id="PRO_5039429875" description="SLH domain-containing protein" evidence="2">
    <location>
        <begin position="23"/>
        <end position="596"/>
    </location>
</feature>
<feature type="domain" description="SLH" evidence="3">
    <location>
        <begin position="420"/>
        <end position="479"/>
    </location>
</feature>
<dbReference type="InterPro" id="IPR001119">
    <property type="entry name" value="SLH_dom"/>
</dbReference>
<evidence type="ECO:0000313" key="4">
    <source>
        <dbReference type="EMBL" id="OUM20564.1"/>
    </source>
</evidence>
<dbReference type="AlphaFoldDB" id="A0A252F457"/>
<keyword evidence="5" id="KW-1185">Reference proteome</keyword>
<dbReference type="EMBL" id="NHOC01000005">
    <property type="protein sequence ID" value="OUM20564.1"/>
    <property type="molecule type" value="Genomic_DNA"/>
</dbReference>
<dbReference type="Pfam" id="PF00395">
    <property type="entry name" value="SLH"/>
    <property type="match status" value="3"/>
</dbReference>
<name>A0A252F457_9FIRM</name>
<accession>A0A252F457</accession>
<dbReference type="InterPro" id="IPR038765">
    <property type="entry name" value="Papain-like_cys_pep_sf"/>
</dbReference>
<organism evidence="4 5">
    <name type="scientific">Butyricicoccus porcorum</name>
    <dbReference type="NCBI Taxonomy" id="1945634"/>
    <lineage>
        <taxon>Bacteria</taxon>
        <taxon>Bacillati</taxon>
        <taxon>Bacillota</taxon>
        <taxon>Clostridia</taxon>
        <taxon>Eubacteriales</taxon>
        <taxon>Butyricicoccaceae</taxon>
        <taxon>Butyricicoccus</taxon>
    </lineage>
</organism>
<dbReference type="SUPFAM" id="SSF54001">
    <property type="entry name" value="Cysteine proteinases"/>
    <property type="match status" value="1"/>
</dbReference>
<dbReference type="OrthoDB" id="1953162at2"/>
<feature type="domain" description="SLH" evidence="3">
    <location>
        <begin position="480"/>
        <end position="543"/>
    </location>
</feature>
<reference evidence="4 5" key="1">
    <citation type="submission" date="2017-05" db="EMBL/GenBank/DDBJ databases">
        <title>Butyricicoccus porcorum sp. nov. a butyrate-producing bacterium from the swine intestinal tract.</title>
        <authorList>
            <person name="Trachsel J."/>
            <person name="Humphrey S."/>
            <person name="Allen H.K."/>
        </authorList>
    </citation>
    <scope>NUCLEOTIDE SEQUENCE [LARGE SCALE GENOMIC DNA]</scope>
    <source>
        <strain evidence="4">BB10</strain>
    </source>
</reference>
<feature type="signal peptide" evidence="2">
    <location>
        <begin position="1"/>
        <end position="22"/>
    </location>
</feature>
<keyword evidence="2" id="KW-0732">Signal</keyword>
<proteinExistence type="predicted"/>
<keyword evidence="1" id="KW-0677">Repeat</keyword>
<comment type="caution">
    <text evidence="4">The sequence shown here is derived from an EMBL/GenBank/DDBJ whole genome shotgun (WGS) entry which is preliminary data.</text>
</comment>
<dbReference type="Proteomes" id="UP000194903">
    <property type="component" value="Unassembled WGS sequence"/>
</dbReference>
<evidence type="ECO:0000313" key="5">
    <source>
        <dbReference type="Proteomes" id="UP000194903"/>
    </source>
</evidence>
<feature type="domain" description="SLH" evidence="3">
    <location>
        <begin position="544"/>
        <end position="596"/>
    </location>
</feature>